<reference evidence="1 2" key="1">
    <citation type="submission" date="2024-09" db="EMBL/GenBank/DDBJ databases">
        <authorList>
            <person name="Sun Q."/>
            <person name="Mori K."/>
        </authorList>
    </citation>
    <scope>NUCLEOTIDE SEQUENCE [LARGE SCALE GENOMIC DNA]</scope>
    <source>
        <strain evidence="1 2">NCAIM B.02301</strain>
    </source>
</reference>
<dbReference type="EMBL" id="JBHLTR010000131">
    <property type="protein sequence ID" value="MFC0562437.1"/>
    <property type="molecule type" value="Genomic_DNA"/>
</dbReference>
<dbReference type="InterPro" id="IPR014962">
    <property type="entry name" value="YolD"/>
</dbReference>
<dbReference type="PANTHER" id="PTHR40051:SF1">
    <property type="entry name" value="YOLD-LIKE FAMILY PROTEIN"/>
    <property type="match status" value="1"/>
</dbReference>
<keyword evidence="2" id="KW-1185">Reference proteome</keyword>
<evidence type="ECO:0000313" key="2">
    <source>
        <dbReference type="Proteomes" id="UP001589833"/>
    </source>
</evidence>
<sequence length="114" mass="13727">MNEQHLQRGNLLWESSRMFLPEHKQALLLRKEELKKVEKPKLDEQELQEIGLIVLDSLKHELYVKITYWSEGFFRELIGIIDKVDLQLKRIKIRMDEEMDFIAIDCLKSVDRME</sequence>
<protein>
    <submittedName>
        <fullName evidence="1">YolD-like family protein</fullName>
    </submittedName>
</protein>
<accession>A0ABV6NNU2</accession>
<organism evidence="1 2">
    <name type="scientific">Halalkalibacter alkalisediminis</name>
    <dbReference type="NCBI Taxonomy" id="935616"/>
    <lineage>
        <taxon>Bacteria</taxon>
        <taxon>Bacillati</taxon>
        <taxon>Bacillota</taxon>
        <taxon>Bacilli</taxon>
        <taxon>Bacillales</taxon>
        <taxon>Bacillaceae</taxon>
        <taxon>Halalkalibacter</taxon>
    </lineage>
</organism>
<dbReference type="Pfam" id="PF08863">
    <property type="entry name" value="YolD"/>
    <property type="match status" value="1"/>
</dbReference>
<evidence type="ECO:0000313" key="1">
    <source>
        <dbReference type="EMBL" id="MFC0562437.1"/>
    </source>
</evidence>
<dbReference type="Proteomes" id="UP001589833">
    <property type="component" value="Unassembled WGS sequence"/>
</dbReference>
<name>A0ABV6NNU2_9BACI</name>
<dbReference type="RefSeq" id="WP_273844744.1">
    <property type="nucleotide sequence ID" value="NZ_JAQQWT010000010.1"/>
</dbReference>
<gene>
    <name evidence="1" type="ORF">ACFFH4_26775</name>
</gene>
<comment type="caution">
    <text evidence="1">The sequence shown here is derived from an EMBL/GenBank/DDBJ whole genome shotgun (WGS) entry which is preliminary data.</text>
</comment>
<proteinExistence type="predicted"/>
<dbReference type="PANTHER" id="PTHR40051">
    <property type="entry name" value="IG HYPOTHETICAL 15966"/>
    <property type="match status" value="1"/>
</dbReference>